<proteinExistence type="predicted"/>
<protein>
    <submittedName>
        <fullName evidence="1">Uncharacterized protein</fullName>
    </submittedName>
</protein>
<dbReference type="EMBL" id="LR862136">
    <property type="protein sequence ID" value="CAD1842670.1"/>
    <property type="molecule type" value="Genomic_DNA"/>
</dbReference>
<reference evidence="1" key="1">
    <citation type="submission" date="2020-07" db="EMBL/GenBank/DDBJ databases">
        <authorList>
            <person name="Lin J."/>
        </authorList>
    </citation>
    <scope>NUCLEOTIDE SEQUENCE</scope>
</reference>
<gene>
    <name evidence="1" type="ORF">CB5_LOCUS25881</name>
</gene>
<accession>A0A6V7QHT5</accession>
<sequence>MRKILTETLSTPTIKRSSTINRDVDGMLESKPTFYTTTKTVKKKVLDLPPPSLRPLPPLPPLPLLRPIPPPLRLGHRAQLLTRALSRPGTSGSISGTCTDPPYTCKAHLATALDARDARGDALFKCARIQLALNHHRCLDAALADLLDTARLSPDNAKAFALLGECYEHKGSVGAARSTFDPAIWINACLELAQQDLQRLSRSRGRDTSS</sequence>
<name>A0A6V7QHT5_ANACO</name>
<dbReference type="AlphaFoldDB" id="A0A6V7QHT5"/>
<dbReference type="Gene3D" id="1.25.40.10">
    <property type="entry name" value="Tetratricopeptide repeat domain"/>
    <property type="match status" value="1"/>
</dbReference>
<dbReference type="SUPFAM" id="SSF48452">
    <property type="entry name" value="TPR-like"/>
    <property type="match status" value="1"/>
</dbReference>
<evidence type="ECO:0000313" key="1">
    <source>
        <dbReference type="EMBL" id="CAD1842670.1"/>
    </source>
</evidence>
<organism evidence="1">
    <name type="scientific">Ananas comosus var. bracteatus</name>
    <name type="common">red pineapple</name>
    <dbReference type="NCBI Taxonomy" id="296719"/>
    <lineage>
        <taxon>Eukaryota</taxon>
        <taxon>Viridiplantae</taxon>
        <taxon>Streptophyta</taxon>
        <taxon>Embryophyta</taxon>
        <taxon>Tracheophyta</taxon>
        <taxon>Spermatophyta</taxon>
        <taxon>Magnoliopsida</taxon>
        <taxon>Liliopsida</taxon>
        <taxon>Poales</taxon>
        <taxon>Bromeliaceae</taxon>
        <taxon>Bromelioideae</taxon>
        <taxon>Ananas</taxon>
    </lineage>
</organism>
<dbReference type="InterPro" id="IPR011990">
    <property type="entry name" value="TPR-like_helical_dom_sf"/>
</dbReference>